<evidence type="ECO:0008006" key="3">
    <source>
        <dbReference type="Google" id="ProtNLM"/>
    </source>
</evidence>
<dbReference type="Proteomes" id="UP001487740">
    <property type="component" value="Unassembled WGS sequence"/>
</dbReference>
<reference evidence="1 2" key="1">
    <citation type="submission" date="2023-03" db="EMBL/GenBank/DDBJ databases">
        <title>High-quality genome of Scylla paramamosain provides insights in environmental adaptation.</title>
        <authorList>
            <person name="Zhang L."/>
        </authorList>
    </citation>
    <scope>NUCLEOTIDE SEQUENCE [LARGE SCALE GENOMIC DNA]</scope>
    <source>
        <strain evidence="1">LZ_2023a</strain>
        <tissue evidence="1">Muscle</tissue>
    </source>
</reference>
<gene>
    <name evidence="1" type="ORF">O3P69_004316</name>
</gene>
<sequence length="80" mass="9025">MVVVLTTVCESSSVTRWSPWREDVCTRPLPLRADLPASLRFSRTPPKEPHATLLTHCGLTRNFTALRLTCEGRRRDAGAY</sequence>
<evidence type="ECO:0000313" key="2">
    <source>
        <dbReference type="Proteomes" id="UP001487740"/>
    </source>
</evidence>
<dbReference type="AlphaFoldDB" id="A0AAW0ULQ9"/>
<comment type="caution">
    <text evidence="1">The sequence shown here is derived from an EMBL/GenBank/DDBJ whole genome shotgun (WGS) entry which is preliminary data.</text>
</comment>
<accession>A0AAW0ULQ9</accession>
<keyword evidence="2" id="KW-1185">Reference proteome</keyword>
<name>A0AAW0ULQ9_SCYPA</name>
<proteinExistence type="predicted"/>
<organism evidence="1 2">
    <name type="scientific">Scylla paramamosain</name>
    <name type="common">Mud crab</name>
    <dbReference type="NCBI Taxonomy" id="85552"/>
    <lineage>
        <taxon>Eukaryota</taxon>
        <taxon>Metazoa</taxon>
        <taxon>Ecdysozoa</taxon>
        <taxon>Arthropoda</taxon>
        <taxon>Crustacea</taxon>
        <taxon>Multicrustacea</taxon>
        <taxon>Malacostraca</taxon>
        <taxon>Eumalacostraca</taxon>
        <taxon>Eucarida</taxon>
        <taxon>Decapoda</taxon>
        <taxon>Pleocyemata</taxon>
        <taxon>Brachyura</taxon>
        <taxon>Eubrachyura</taxon>
        <taxon>Portunoidea</taxon>
        <taxon>Portunidae</taxon>
        <taxon>Portuninae</taxon>
        <taxon>Scylla</taxon>
    </lineage>
</organism>
<evidence type="ECO:0000313" key="1">
    <source>
        <dbReference type="EMBL" id="KAK8399152.1"/>
    </source>
</evidence>
<dbReference type="EMBL" id="JARAKH010000012">
    <property type="protein sequence ID" value="KAK8399152.1"/>
    <property type="molecule type" value="Genomic_DNA"/>
</dbReference>
<protein>
    <recommendedName>
        <fullName evidence="3">Secreted protein</fullName>
    </recommendedName>
</protein>